<dbReference type="CDD" id="cd00170">
    <property type="entry name" value="SEC14"/>
    <property type="match status" value="1"/>
</dbReference>
<dbReference type="InterPro" id="IPR051064">
    <property type="entry name" value="SEC14/CRAL-TRIO_domain"/>
</dbReference>
<dbReference type="Gene3D" id="3.40.525.10">
    <property type="entry name" value="CRAL-TRIO lipid binding domain"/>
    <property type="match status" value="1"/>
</dbReference>
<dbReference type="PROSITE" id="PS50191">
    <property type="entry name" value="CRAL_TRIO"/>
    <property type="match status" value="1"/>
</dbReference>
<dbReference type="SMART" id="SM00516">
    <property type="entry name" value="SEC14"/>
    <property type="match status" value="1"/>
</dbReference>
<organism evidence="2 3">
    <name type="scientific">Cylindrotheca closterium</name>
    <dbReference type="NCBI Taxonomy" id="2856"/>
    <lineage>
        <taxon>Eukaryota</taxon>
        <taxon>Sar</taxon>
        <taxon>Stramenopiles</taxon>
        <taxon>Ochrophyta</taxon>
        <taxon>Bacillariophyta</taxon>
        <taxon>Bacillariophyceae</taxon>
        <taxon>Bacillariophycidae</taxon>
        <taxon>Bacillariales</taxon>
        <taxon>Bacillariaceae</taxon>
        <taxon>Cylindrotheca</taxon>
    </lineage>
</organism>
<proteinExistence type="predicted"/>
<comment type="caution">
    <text evidence="2">The sequence shown here is derived from an EMBL/GenBank/DDBJ whole genome shotgun (WGS) entry which is preliminary data.</text>
</comment>
<name>A0AAD2CRM1_9STRA</name>
<gene>
    <name evidence="2" type="ORF">CYCCA115_LOCUS8772</name>
</gene>
<accession>A0AAD2CRM1</accession>
<dbReference type="PANTHER" id="PTHR23324:SF83">
    <property type="entry name" value="SEC14-LIKE PROTEIN 2"/>
    <property type="match status" value="1"/>
</dbReference>
<dbReference type="SUPFAM" id="SSF52087">
    <property type="entry name" value="CRAL/TRIO domain"/>
    <property type="match status" value="1"/>
</dbReference>
<keyword evidence="3" id="KW-1185">Reference proteome</keyword>
<protein>
    <recommendedName>
        <fullName evidence="1">CRAL-TRIO domain-containing protein</fullName>
    </recommendedName>
</protein>
<reference evidence="2" key="1">
    <citation type="submission" date="2023-08" db="EMBL/GenBank/DDBJ databases">
        <authorList>
            <person name="Audoor S."/>
            <person name="Bilcke G."/>
        </authorList>
    </citation>
    <scope>NUCLEOTIDE SEQUENCE</scope>
</reference>
<dbReference type="Proteomes" id="UP001295423">
    <property type="component" value="Unassembled WGS sequence"/>
</dbReference>
<evidence type="ECO:0000313" key="3">
    <source>
        <dbReference type="Proteomes" id="UP001295423"/>
    </source>
</evidence>
<dbReference type="InterPro" id="IPR001251">
    <property type="entry name" value="CRAL-TRIO_dom"/>
</dbReference>
<evidence type="ECO:0000259" key="1">
    <source>
        <dbReference type="PROSITE" id="PS50191"/>
    </source>
</evidence>
<dbReference type="InterPro" id="IPR036865">
    <property type="entry name" value="CRAL-TRIO_dom_sf"/>
</dbReference>
<feature type="domain" description="CRAL-TRIO" evidence="1">
    <location>
        <begin position="191"/>
        <end position="367"/>
    </location>
</feature>
<evidence type="ECO:0000313" key="2">
    <source>
        <dbReference type="EMBL" id="CAJ1944206.1"/>
    </source>
</evidence>
<sequence>MNQLCGLELESTIDDYLSEAERIALKEFTEVYEGTCPEAISPASKVSPQFGMLDEHHHLHSEDGWRKLDQVTLYRFLCADRVSPTGKFQQAKSLDRLQRALRHRTVSKADAILDWWMDRLEQQGHHVKAGSGEPRKPNRMLRKLSSSSLYSSSSIATGSFRIEEGADTSLLEDVEFVPHHQIRHPGFSAIDLEKYRRLRIREFSGRCHKGQPVLFERLGAFLGSGNHVHFSHEEWMQLYIWDLERHFIEMREAAKANGKPVHKYIFCGDGQGMVEAIMNRSIWKVVPLLKAYKAVEDFYPEIADTIILFNVPKIATFFYRMVRGFLDPVTAEKINLYSTSDYKEVFSKIMPLDAVPQEYGGTSKKQYPKMASS</sequence>
<dbReference type="AlphaFoldDB" id="A0AAD2CRM1"/>
<dbReference type="PANTHER" id="PTHR23324">
    <property type="entry name" value="SEC14 RELATED PROTEIN"/>
    <property type="match status" value="1"/>
</dbReference>
<dbReference type="GO" id="GO:0005737">
    <property type="term" value="C:cytoplasm"/>
    <property type="evidence" value="ECO:0007669"/>
    <property type="project" value="TreeGrafter"/>
</dbReference>
<dbReference type="EMBL" id="CAKOGP040001224">
    <property type="protein sequence ID" value="CAJ1944206.1"/>
    <property type="molecule type" value="Genomic_DNA"/>
</dbReference>
<dbReference type="Pfam" id="PF00650">
    <property type="entry name" value="CRAL_TRIO"/>
    <property type="match status" value="1"/>
</dbReference>